<dbReference type="Pfam" id="PF00209">
    <property type="entry name" value="SNF"/>
    <property type="match status" value="1"/>
</dbReference>
<keyword evidence="7" id="KW-0443">Lipid metabolism</keyword>
<evidence type="ECO:0000256" key="10">
    <source>
        <dbReference type="PIRSR" id="PIRSR600175-1"/>
    </source>
</evidence>
<keyword evidence="10" id="KW-0479">Metal-binding</keyword>
<dbReference type="GO" id="GO:0004103">
    <property type="term" value="F:choline kinase activity"/>
    <property type="evidence" value="ECO:0000318"/>
    <property type="project" value="GO_Central"/>
</dbReference>
<feature type="compositionally biased region" description="Basic and acidic residues" evidence="12">
    <location>
        <begin position="941"/>
        <end position="960"/>
    </location>
</feature>
<dbReference type="AlphaFoldDB" id="A0A2A6BZ07"/>
<keyword evidence="7" id="KW-0444">Lipid biosynthesis</keyword>
<organism evidence="14 15">
    <name type="scientific">Pristionchus pacificus</name>
    <name type="common">Parasitic nematode worm</name>
    <dbReference type="NCBI Taxonomy" id="54126"/>
    <lineage>
        <taxon>Eukaryota</taxon>
        <taxon>Metazoa</taxon>
        <taxon>Ecdysozoa</taxon>
        <taxon>Nematoda</taxon>
        <taxon>Chromadorea</taxon>
        <taxon>Rhabditida</taxon>
        <taxon>Rhabditina</taxon>
        <taxon>Diplogasteromorpha</taxon>
        <taxon>Diplogasteroidea</taxon>
        <taxon>Neodiplogasteridae</taxon>
        <taxon>Pristionchus</taxon>
    </lineage>
</organism>
<evidence type="ECO:0000256" key="2">
    <source>
        <dbReference type="ARBA" id="ARBA00022448"/>
    </source>
</evidence>
<keyword evidence="15" id="KW-1185">Reference proteome</keyword>
<name>A0A2A6BZ07_PRIPA</name>
<feature type="region of interest" description="Disordered" evidence="12">
    <location>
        <begin position="361"/>
        <end position="401"/>
    </location>
</feature>
<feature type="transmembrane region" description="Helical" evidence="13">
    <location>
        <begin position="593"/>
        <end position="613"/>
    </location>
</feature>
<feature type="transmembrane region" description="Helical" evidence="13">
    <location>
        <begin position="620"/>
        <end position="642"/>
    </location>
</feature>
<comment type="similarity">
    <text evidence="9">Belongs to the choline/ethanolamine kinase family.</text>
</comment>
<dbReference type="GO" id="GO:0046872">
    <property type="term" value="F:metal ion binding"/>
    <property type="evidence" value="ECO:0007669"/>
    <property type="project" value="UniProtKB-KW"/>
</dbReference>
<feature type="transmembrane region" description="Helical" evidence="13">
    <location>
        <begin position="715"/>
        <end position="736"/>
    </location>
</feature>
<evidence type="ECO:0000256" key="13">
    <source>
        <dbReference type="SAM" id="Phobius"/>
    </source>
</evidence>
<keyword evidence="11" id="KW-1015">Disulfide bond</keyword>
<evidence type="ECO:0000256" key="5">
    <source>
        <dbReference type="ARBA" id="ARBA00022989"/>
    </source>
</evidence>
<feature type="compositionally biased region" description="Basic and acidic residues" evidence="12">
    <location>
        <begin position="373"/>
        <end position="399"/>
    </location>
</feature>
<sequence length="960" mass="109164">MENSVDKPWNDRTTDTGDVKEIFSRVRSNSPIPSDIVNKAHFLCSHYLGGAWKSCSIDRFSIKQITGGMSNLLFLVQLCDSLSLKHSEPRRALLRIHCQSDIDQLLSESVVFTLLSERKLGPRLLGVFPGGRFEEYIPSRPLNCLEISECRFVTKIGPMLARVHSLEVPIRKEPQLINRMQGWINKWAAYDSSSKGIDMKCTKAIVHPSKYPTHLSIDDLNAEVEFVDRFLNIIHSPIIFSHNDLQEGNILVIEKEAGDTEEEDNLALIDFEYCDYNYRGFDLGNHMCEYGLDYASDEHPYYLVYPEKLDMEEERRRFCSSYIHELYEVIEGIDHPPLTETPKEENDATIEKNEWGMGEHEMKPFTKLPETPAPEKKSDEEKSFERKSGSDVPPKRSTEKWNPGYEGTLTSLAYISSVATLWRFPEMILKHGGVFVIQYTLAYLAVGMPLLYAEIAIGQYTSCNHYGVFNHIAPILTGLGSCMTFILLIRSSVISVIQSTTLAFLLATTHGHQYEKGESTCTGVSHSPLCFNLKIVNECMAINGSDNLECLKLESVSLISGAVQLRRTPFFDHVLTEFNVLPQESSEFTWPHYLFFLSLLFVWILIAVICFIGMKALSKLSYLMVIPITVFIFFMIFGFATIPDASESLTAFKFHSVKLEWAKLENLHGIWTDAVSLVVFSLNLGNGGLVKIASHNDFGRIFTRDVNIISMYGYFFNYLTTLTILPYVYFISSSIYGNDAGRAMQMWVDHGDFGLMNVIAETLTSQHSNGWLCAMYFIACFILELESTSISMHVVYSSILDRMHPHSRSFSVRLATISLISVSAFSTSFFLIAPASLSFCSNVRTMTGGIGPVNIFWWISWIIFTPIVLLAAFIMECLYFSWDDISIGNIVLTIKLKNFSWIIFVSCILWFPSAAFCRFVKSYRKNEKKKKLLKSTPEWGPADKRSREDAKFNERAMRVR</sequence>
<evidence type="ECO:0000256" key="6">
    <source>
        <dbReference type="ARBA" id="ARBA00023136"/>
    </source>
</evidence>
<keyword evidence="8" id="KW-1208">Phospholipid metabolism</keyword>
<dbReference type="Gene3D" id="3.90.1200.10">
    <property type="match status" value="1"/>
</dbReference>
<comment type="subcellular location">
    <subcellularLocation>
        <location evidence="1">Membrane</location>
        <topology evidence="1">Multi-pass membrane protein</topology>
    </subcellularLocation>
</comment>
<dbReference type="SUPFAM" id="SSF161070">
    <property type="entry name" value="SNF-like"/>
    <property type="match status" value="1"/>
</dbReference>
<dbReference type="PANTHER" id="PTHR22603">
    <property type="entry name" value="CHOLINE/ETHANOALAMINE KINASE"/>
    <property type="match status" value="1"/>
</dbReference>
<dbReference type="InterPro" id="IPR037272">
    <property type="entry name" value="SNS_sf"/>
</dbReference>
<dbReference type="InterPro" id="IPR000175">
    <property type="entry name" value="Na/ntran_symport"/>
</dbReference>
<dbReference type="Gene3D" id="3.30.200.20">
    <property type="entry name" value="Phosphorylase Kinase, domain 1"/>
    <property type="match status" value="1"/>
</dbReference>
<dbReference type="PANTHER" id="PTHR22603:SF93">
    <property type="entry name" value="RE24176P"/>
    <property type="match status" value="1"/>
</dbReference>
<feature type="transmembrane region" description="Helical" evidence="13">
    <location>
        <begin position="901"/>
        <end position="920"/>
    </location>
</feature>
<dbReference type="Pfam" id="PF01633">
    <property type="entry name" value="Choline_kinase"/>
    <property type="match status" value="1"/>
</dbReference>
<feature type="binding site" evidence="10">
    <location>
        <position position="787"/>
    </location>
    <ligand>
        <name>Na(+)</name>
        <dbReference type="ChEBI" id="CHEBI:29101"/>
        <label>1</label>
    </ligand>
</feature>
<evidence type="ECO:0000256" key="1">
    <source>
        <dbReference type="ARBA" id="ARBA00004141"/>
    </source>
</evidence>
<feature type="binding site" evidence="10">
    <location>
        <position position="783"/>
    </location>
    <ligand>
        <name>Na(+)</name>
        <dbReference type="ChEBI" id="CHEBI:29101"/>
        <label>1</label>
    </ligand>
</feature>
<dbReference type="GO" id="GO:0006657">
    <property type="term" value="P:CDP-choline pathway"/>
    <property type="evidence" value="ECO:0000318"/>
    <property type="project" value="GO_Central"/>
</dbReference>
<accession>A0A2A6BZ07</accession>
<reference evidence="14" key="2">
    <citation type="submission" date="2022-06" db="UniProtKB">
        <authorList>
            <consortium name="EnsemblMetazoa"/>
        </authorList>
    </citation>
    <scope>IDENTIFICATION</scope>
    <source>
        <strain evidence="14">PS312</strain>
    </source>
</reference>
<keyword evidence="5 13" id="KW-1133">Transmembrane helix</keyword>
<evidence type="ECO:0000256" key="8">
    <source>
        <dbReference type="ARBA" id="ARBA00023264"/>
    </source>
</evidence>
<dbReference type="Proteomes" id="UP000005239">
    <property type="component" value="Unassembled WGS sequence"/>
</dbReference>
<dbReference type="EnsemblMetazoa" id="PPA09018.1">
    <property type="protein sequence ID" value="PPA09018.1"/>
    <property type="gene ID" value="WBGene00098572"/>
</dbReference>
<dbReference type="GO" id="GO:0016020">
    <property type="term" value="C:membrane"/>
    <property type="evidence" value="ECO:0007669"/>
    <property type="project" value="UniProtKB-SubCell"/>
</dbReference>
<dbReference type="InterPro" id="IPR011009">
    <property type="entry name" value="Kinase-like_dom_sf"/>
</dbReference>
<feature type="transmembrane region" description="Helical" evidence="13">
    <location>
        <begin position="816"/>
        <end position="843"/>
    </location>
</feature>
<keyword evidence="7" id="KW-0594">Phospholipid biosynthesis</keyword>
<keyword evidence="10" id="KW-0915">Sodium</keyword>
<gene>
    <name evidence="14" type="primary">WBGene00098572</name>
</gene>
<feature type="binding site" evidence="10">
    <location>
        <position position="681"/>
    </location>
    <ligand>
        <name>Na(+)</name>
        <dbReference type="ChEBI" id="CHEBI:29101"/>
        <label>1</label>
    </ligand>
</feature>
<feature type="region of interest" description="Disordered" evidence="12">
    <location>
        <begin position="931"/>
        <end position="960"/>
    </location>
</feature>
<evidence type="ECO:0000256" key="4">
    <source>
        <dbReference type="ARBA" id="ARBA00022847"/>
    </source>
</evidence>
<dbReference type="PROSITE" id="PS50267">
    <property type="entry name" value="NA_NEUROTRAN_SYMP_3"/>
    <property type="match status" value="1"/>
</dbReference>
<evidence type="ECO:0000256" key="12">
    <source>
        <dbReference type="SAM" id="MobiDB-lite"/>
    </source>
</evidence>
<feature type="transmembrane region" description="Helical" evidence="13">
    <location>
        <begin position="855"/>
        <end position="881"/>
    </location>
</feature>
<keyword evidence="2" id="KW-0813">Transport</keyword>
<protein>
    <submittedName>
        <fullName evidence="14">Cka-1</fullName>
    </submittedName>
</protein>
<dbReference type="GO" id="GO:0005737">
    <property type="term" value="C:cytoplasm"/>
    <property type="evidence" value="ECO:0000318"/>
    <property type="project" value="GO_Central"/>
</dbReference>
<evidence type="ECO:0000256" key="9">
    <source>
        <dbReference type="ARBA" id="ARBA00038211"/>
    </source>
</evidence>
<evidence type="ECO:0000256" key="3">
    <source>
        <dbReference type="ARBA" id="ARBA00022692"/>
    </source>
</evidence>
<dbReference type="GO" id="GO:0006646">
    <property type="term" value="P:phosphatidylethanolamine biosynthetic process"/>
    <property type="evidence" value="ECO:0000318"/>
    <property type="project" value="GO_Central"/>
</dbReference>
<feature type="disulfide bond" evidence="11">
    <location>
        <begin position="521"/>
        <end position="530"/>
    </location>
</feature>
<dbReference type="GO" id="GO:0015293">
    <property type="term" value="F:symporter activity"/>
    <property type="evidence" value="ECO:0007669"/>
    <property type="project" value="UniProtKB-KW"/>
</dbReference>
<dbReference type="GO" id="GO:0004305">
    <property type="term" value="F:ethanolamine kinase activity"/>
    <property type="evidence" value="ECO:0000318"/>
    <property type="project" value="GO_Central"/>
</dbReference>
<keyword evidence="4" id="KW-0769">Symport</keyword>
<keyword evidence="6 13" id="KW-0472">Membrane</keyword>
<proteinExistence type="inferred from homology"/>
<keyword evidence="3 13" id="KW-0812">Transmembrane</keyword>
<evidence type="ECO:0000256" key="11">
    <source>
        <dbReference type="PIRSR" id="PIRSR600175-2"/>
    </source>
</evidence>
<dbReference type="SUPFAM" id="SSF56112">
    <property type="entry name" value="Protein kinase-like (PK-like)"/>
    <property type="match status" value="1"/>
</dbReference>
<evidence type="ECO:0000313" key="15">
    <source>
        <dbReference type="Proteomes" id="UP000005239"/>
    </source>
</evidence>
<evidence type="ECO:0000313" key="14">
    <source>
        <dbReference type="EnsemblMetazoa" id="PPA09018.1"/>
    </source>
</evidence>
<accession>A0A8R1Y9Y3</accession>
<reference evidence="15" key="1">
    <citation type="journal article" date="2008" name="Nat. Genet.">
        <title>The Pristionchus pacificus genome provides a unique perspective on nematode lifestyle and parasitism.</title>
        <authorList>
            <person name="Dieterich C."/>
            <person name="Clifton S.W."/>
            <person name="Schuster L.N."/>
            <person name="Chinwalla A."/>
            <person name="Delehaunty K."/>
            <person name="Dinkelacker I."/>
            <person name="Fulton L."/>
            <person name="Fulton R."/>
            <person name="Godfrey J."/>
            <person name="Minx P."/>
            <person name="Mitreva M."/>
            <person name="Roeseler W."/>
            <person name="Tian H."/>
            <person name="Witte H."/>
            <person name="Yang S.P."/>
            <person name="Wilson R.K."/>
            <person name="Sommer R.J."/>
        </authorList>
    </citation>
    <scope>NUCLEOTIDE SEQUENCE [LARGE SCALE GENOMIC DNA]</scope>
    <source>
        <strain evidence="15">PS312</strain>
    </source>
</reference>
<evidence type="ECO:0000256" key="7">
    <source>
        <dbReference type="ARBA" id="ARBA00023209"/>
    </source>
</evidence>